<feature type="binding site" evidence="10">
    <location>
        <position position="8"/>
    </location>
    <ligand>
        <name>Mg(2+)</name>
        <dbReference type="ChEBI" id="CHEBI:18420"/>
    </ligand>
</feature>
<keyword evidence="10" id="KW-0460">Magnesium</keyword>
<sequence>MKKAVFLDRDGVINEVLTRRVKFVNNPKDFHLMKGVGTSIKLLNDAGILVFVVTNQGGVGLGYLKETMLQSIHEKMKKDLLKYNATLDDIAYCAHKPNQGCLCRKPEANMLLQLAEKYHIDLPLSIMVGDREPDIKAGKKAGCKTILVHQRTSDCFGADASFPSLHDAIPWILEQMIEA</sequence>
<dbReference type="CDD" id="cd07503">
    <property type="entry name" value="HAD_HisB-N"/>
    <property type="match status" value="1"/>
</dbReference>
<organism evidence="11 12">
    <name type="scientific">Alkalihalobacillus trypoxylicola</name>
    <dbReference type="NCBI Taxonomy" id="519424"/>
    <lineage>
        <taxon>Bacteria</taxon>
        <taxon>Bacillati</taxon>
        <taxon>Bacillota</taxon>
        <taxon>Bacilli</taxon>
        <taxon>Bacillales</taxon>
        <taxon>Bacillaceae</taxon>
        <taxon>Alkalihalobacillus</taxon>
    </lineage>
</organism>
<keyword evidence="10" id="KW-0862">Zinc</keyword>
<protein>
    <recommendedName>
        <fullName evidence="6 7">D,D-heptose 1,7-bisphosphate phosphatase</fullName>
        <ecNumber evidence="7">3.1.3.-</ecNumber>
    </recommendedName>
</protein>
<dbReference type="GO" id="GO:0005975">
    <property type="term" value="P:carbohydrate metabolic process"/>
    <property type="evidence" value="ECO:0007669"/>
    <property type="project" value="InterPro"/>
</dbReference>
<comment type="cofactor">
    <cofactor evidence="10">
        <name>Mg(2+)</name>
        <dbReference type="ChEBI" id="CHEBI:18420"/>
    </cofactor>
</comment>
<name>A0A161QCB9_9BACI</name>
<accession>A0A161QCB9</accession>
<keyword evidence="2 7" id="KW-0963">Cytoplasm</keyword>
<comment type="cofactor">
    <cofactor evidence="10">
        <name>Zn(2+)</name>
        <dbReference type="ChEBI" id="CHEBI:29105"/>
    </cofactor>
</comment>
<feature type="site" description="Stabilizes the phosphoryl group" evidence="9">
    <location>
        <position position="105"/>
    </location>
</feature>
<dbReference type="NCBIfam" id="TIGR01656">
    <property type="entry name" value="Histidinol-ppas"/>
    <property type="match status" value="1"/>
</dbReference>
<evidence type="ECO:0000256" key="10">
    <source>
        <dbReference type="PIRSR" id="PIRSR004682-4"/>
    </source>
</evidence>
<comment type="subcellular location">
    <subcellularLocation>
        <location evidence="1 7">Cytoplasm</location>
    </subcellularLocation>
</comment>
<dbReference type="GO" id="GO:0016791">
    <property type="term" value="F:phosphatase activity"/>
    <property type="evidence" value="ECO:0007669"/>
    <property type="project" value="InterPro"/>
</dbReference>
<dbReference type="Pfam" id="PF13242">
    <property type="entry name" value="Hydrolase_like"/>
    <property type="match status" value="1"/>
</dbReference>
<keyword evidence="3 10" id="KW-0479">Metal-binding</keyword>
<dbReference type="PIRSF" id="PIRSF004682">
    <property type="entry name" value="GmhB"/>
    <property type="match status" value="1"/>
</dbReference>
<feature type="binding site" evidence="10">
    <location>
        <position position="103"/>
    </location>
    <ligand>
        <name>Zn(2+)</name>
        <dbReference type="ChEBI" id="CHEBI:29105"/>
    </ligand>
</feature>
<evidence type="ECO:0000256" key="4">
    <source>
        <dbReference type="ARBA" id="ARBA00022801"/>
    </source>
</evidence>
<evidence type="ECO:0000256" key="1">
    <source>
        <dbReference type="ARBA" id="ARBA00004496"/>
    </source>
</evidence>
<evidence type="ECO:0000256" key="2">
    <source>
        <dbReference type="ARBA" id="ARBA00022490"/>
    </source>
</evidence>
<evidence type="ECO:0000256" key="9">
    <source>
        <dbReference type="PIRSR" id="PIRSR004682-3"/>
    </source>
</evidence>
<dbReference type="RefSeq" id="WP_061950365.1">
    <property type="nucleotide sequence ID" value="NZ_LTAO01000040.1"/>
</dbReference>
<feature type="binding site" evidence="10">
    <location>
        <position position="95"/>
    </location>
    <ligand>
        <name>Zn(2+)</name>
        <dbReference type="ChEBI" id="CHEBI:29105"/>
    </ligand>
</feature>
<dbReference type="AlphaFoldDB" id="A0A161QCB9"/>
<evidence type="ECO:0000256" key="8">
    <source>
        <dbReference type="PIRSR" id="PIRSR004682-1"/>
    </source>
</evidence>
<proteinExistence type="inferred from homology"/>
<dbReference type="InterPro" id="IPR006543">
    <property type="entry name" value="Histidinol-phos"/>
</dbReference>
<dbReference type="Gene3D" id="3.40.50.1000">
    <property type="entry name" value="HAD superfamily/HAD-like"/>
    <property type="match status" value="1"/>
</dbReference>
<feature type="binding site" evidence="10">
    <location>
        <position position="101"/>
    </location>
    <ligand>
        <name>Zn(2+)</name>
        <dbReference type="ChEBI" id="CHEBI:29105"/>
    </ligand>
</feature>
<feature type="site" description="Stabilizes the phosphoryl group" evidence="9">
    <location>
        <position position="54"/>
    </location>
</feature>
<feature type="active site" description="Proton donor" evidence="8">
    <location>
        <position position="10"/>
    </location>
</feature>
<dbReference type="EC" id="3.1.3.-" evidence="7"/>
<reference evidence="11" key="1">
    <citation type="submission" date="2016-02" db="EMBL/GenBank/DDBJ databases">
        <title>Genome sequence of Bacillus trypoxylicola KCTC 13244(T).</title>
        <authorList>
            <person name="Jeong H."/>
            <person name="Park S.-H."/>
            <person name="Choi S.-K."/>
        </authorList>
    </citation>
    <scope>NUCLEOTIDE SEQUENCE [LARGE SCALE GENOMIC DNA]</scope>
    <source>
        <strain evidence="11">KCTC 13244</strain>
    </source>
</reference>
<dbReference type="InterPro" id="IPR004446">
    <property type="entry name" value="Heptose_bisP_phosphatase"/>
</dbReference>
<feature type="binding site" evidence="10">
    <location>
        <position position="130"/>
    </location>
    <ligand>
        <name>Mg(2+)</name>
        <dbReference type="ChEBI" id="CHEBI:18420"/>
    </ligand>
</feature>
<dbReference type="SUPFAM" id="SSF56784">
    <property type="entry name" value="HAD-like"/>
    <property type="match status" value="1"/>
</dbReference>
<comment type="caution">
    <text evidence="11">The sequence shown here is derived from an EMBL/GenBank/DDBJ whole genome shotgun (WGS) entry which is preliminary data.</text>
</comment>
<gene>
    <name evidence="11" type="ORF">AZF04_14035</name>
</gene>
<feature type="binding site" evidence="10">
    <location>
        <position position="93"/>
    </location>
    <ligand>
        <name>Zn(2+)</name>
        <dbReference type="ChEBI" id="CHEBI:29105"/>
    </ligand>
</feature>
<evidence type="ECO:0000256" key="5">
    <source>
        <dbReference type="ARBA" id="ARBA00023277"/>
    </source>
</evidence>
<dbReference type="GO" id="GO:0046872">
    <property type="term" value="F:metal ion binding"/>
    <property type="evidence" value="ECO:0007669"/>
    <property type="project" value="UniProtKB-KW"/>
</dbReference>
<evidence type="ECO:0000256" key="7">
    <source>
        <dbReference type="PIRNR" id="PIRNR004682"/>
    </source>
</evidence>
<keyword evidence="12" id="KW-1185">Reference proteome</keyword>
<keyword evidence="4 7" id="KW-0378">Hydrolase</keyword>
<evidence type="ECO:0000256" key="6">
    <source>
        <dbReference type="ARBA" id="ARBA00031828"/>
    </source>
</evidence>
<dbReference type="InterPro" id="IPR023214">
    <property type="entry name" value="HAD_sf"/>
</dbReference>
<comment type="similarity">
    <text evidence="7">Belongs to the gmhB family.</text>
</comment>
<dbReference type="NCBIfam" id="TIGR01662">
    <property type="entry name" value="HAD-SF-IIIA"/>
    <property type="match status" value="1"/>
</dbReference>
<dbReference type="Proteomes" id="UP000075806">
    <property type="component" value="Unassembled WGS sequence"/>
</dbReference>
<evidence type="ECO:0000256" key="3">
    <source>
        <dbReference type="ARBA" id="ARBA00022723"/>
    </source>
</evidence>
<feature type="site" description="Contributes to substrate recognition" evidence="9">
    <location>
        <position position="104"/>
    </location>
</feature>
<dbReference type="EMBL" id="LTAO01000040">
    <property type="protein sequence ID" value="KYG25602.1"/>
    <property type="molecule type" value="Genomic_DNA"/>
</dbReference>
<dbReference type="InterPro" id="IPR036412">
    <property type="entry name" value="HAD-like_sf"/>
</dbReference>
<dbReference type="STRING" id="519424.AZF04_14035"/>
<feature type="active site" description="Nucleophile" evidence="8">
    <location>
        <position position="8"/>
    </location>
</feature>
<keyword evidence="5 7" id="KW-0119">Carbohydrate metabolism</keyword>
<evidence type="ECO:0000313" key="12">
    <source>
        <dbReference type="Proteomes" id="UP000075806"/>
    </source>
</evidence>
<dbReference type="GO" id="GO:0005737">
    <property type="term" value="C:cytoplasm"/>
    <property type="evidence" value="ECO:0007669"/>
    <property type="project" value="UniProtKB-SubCell"/>
</dbReference>
<dbReference type="PANTHER" id="PTHR42891">
    <property type="entry name" value="D-GLYCERO-BETA-D-MANNO-HEPTOSE-1,7-BISPHOSPHATE 7-PHOSPHATASE"/>
    <property type="match status" value="1"/>
</dbReference>
<feature type="binding site" evidence="10">
    <location>
        <position position="10"/>
    </location>
    <ligand>
        <name>Mg(2+)</name>
        <dbReference type="ChEBI" id="CHEBI:18420"/>
    </ligand>
</feature>
<dbReference type="InterPro" id="IPR006549">
    <property type="entry name" value="HAD-SF_hydro_IIIA"/>
</dbReference>
<dbReference type="PANTHER" id="PTHR42891:SF1">
    <property type="entry name" value="D-GLYCERO-BETA-D-MANNO-HEPTOSE-1,7-BISPHOSPHATE 7-PHOSPHATASE"/>
    <property type="match status" value="1"/>
</dbReference>
<evidence type="ECO:0000313" key="11">
    <source>
        <dbReference type="EMBL" id="KYG25602.1"/>
    </source>
</evidence>
<dbReference type="OrthoDB" id="9801899at2"/>